<feature type="transmembrane region" description="Helical" evidence="1">
    <location>
        <begin position="79"/>
        <end position="97"/>
    </location>
</feature>
<dbReference type="InterPro" id="IPR012427">
    <property type="entry name" value="DUF1622"/>
</dbReference>
<feature type="transmembrane region" description="Helical" evidence="1">
    <location>
        <begin position="16"/>
        <end position="35"/>
    </location>
</feature>
<organism evidence="2">
    <name type="scientific">uncultured Thermomicrobiales bacterium</name>
    <dbReference type="NCBI Taxonomy" id="1645740"/>
    <lineage>
        <taxon>Bacteria</taxon>
        <taxon>Pseudomonadati</taxon>
        <taxon>Thermomicrobiota</taxon>
        <taxon>Thermomicrobia</taxon>
        <taxon>Thermomicrobiales</taxon>
        <taxon>environmental samples</taxon>
    </lineage>
</organism>
<keyword evidence="1" id="KW-0812">Transmembrane</keyword>
<dbReference type="EMBL" id="CADCWG010000253">
    <property type="protein sequence ID" value="CAA9571295.1"/>
    <property type="molecule type" value="Genomic_DNA"/>
</dbReference>
<evidence type="ECO:0000256" key="1">
    <source>
        <dbReference type="SAM" id="Phobius"/>
    </source>
</evidence>
<evidence type="ECO:0008006" key="3">
    <source>
        <dbReference type="Google" id="ProtNLM"/>
    </source>
</evidence>
<dbReference type="PANTHER" id="PTHR38468">
    <property type="entry name" value="SLL0939 PROTEIN"/>
    <property type="match status" value="1"/>
</dbReference>
<protein>
    <recommendedName>
        <fullName evidence="3">DUF1622 domain-containing protein</fullName>
    </recommendedName>
</protein>
<dbReference type="AlphaFoldDB" id="A0A6J4V9T3"/>
<name>A0A6J4V9T3_9BACT</name>
<reference evidence="2" key="1">
    <citation type="submission" date="2020-02" db="EMBL/GenBank/DDBJ databases">
        <authorList>
            <person name="Meier V. D."/>
        </authorList>
    </citation>
    <scope>NUCLEOTIDE SEQUENCE</scope>
    <source>
        <strain evidence="2">AVDCRST_MAG49</strain>
    </source>
</reference>
<dbReference type="PANTHER" id="PTHR38468:SF1">
    <property type="entry name" value="SLL0939 PROTEIN"/>
    <property type="match status" value="1"/>
</dbReference>
<gene>
    <name evidence="2" type="ORF">AVDCRST_MAG49-3643</name>
</gene>
<dbReference type="Pfam" id="PF07784">
    <property type="entry name" value="DUF1622"/>
    <property type="match status" value="1"/>
</dbReference>
<proteinExistence type="predicted"/>
<keyword evidence="1" id="KW-0472">Membrane</keyword>
<keyword evidence="1" id="KW-1133">Transmembrane helix</keyword>
<accession>A0A6J4V9T3</accession>
<evidence type="ECO:0000313" key="2">
    <source>
        <dbReference type="EMBL" id="CAA9571295.1"/>
    </source>
</evidence>
<sequence length="128" mass="14066">MTFTEAVELVGRGVDATGVTVIVVGMLWSTALYAMRWRGGTPLAHYRRYRQAIGRAILLGLEFLIAADIIRTVAIDPTFHSVGILAVIVAIRTFLSVELELEIDGRWPWEQRASNGEPDEVGEGAKQA</sequence>
<feature type="transmembrane region" description="Helical" evidence="1">
    <location>
        <begin position="56"/>
        <end position="73"/>
    </location>
</feature>